<evidence type="ECO:0000313" key="4">
    <source>
        <dbReference type="Proteomes" id="UP000190961"/>
    </source>
</evidence>
<proteinExistence type="predicted"/>
<feature type="compositionally biased region" description="Low complexity" evidence="1">
    <location>
        <begin position="278"/>
        <end position="339"/>
    </location>
</feature>
<evidence type="ECO:0000313" key="3">
    <source>
        <dbReference type="EMBL" id="SKC39997.1"/>
    </source>
</evidence>
<evidence type="ECO:0000256" key="2">
    <source>
        <dbReference type="SAM" id="SignalP"/>
    </source>
</evidence>
<organism evidence="3 4">
    <name type="scientific">Ohtaekwangia koreensis</name>
    <dbReference type="NCBI Taxonomy" id="688867"/>
    <lineage>
        <taxon>Bacteria</taxon>
        <taxon>Pseudomonadati</taxon>
        <taxon>Bacteroidota</taxon>
        <taxon>Cytophagia</taxon>
        <taxon>Cytophagales</taxon>
        <taxon>Fulvivirgaceae</taxon>
        <taxon>Ohtaekwangia</taxon>
    </lineage>
</organism>
<dbReference type="Proteomes" id="UP000190961">
    <property type="component" value="Unassembled WGS sequence"/>
</dbReference>
<dbReference type="AlphaFoldDB" id="A0A1T5ILG7"/>
<feature type="signal peptide" evidence="2">
    <location>
        <begin position="1"/>
        <end position="33"/>
    </location>
</feature>
<evidence type="ECO:0008006" key="5">
    <source>
        <dbReference type="Google" id="ProtNLM"/>
    </source>
</evidence>
<feature type="region of interest" description="Disordered" evidence="1">
    <location>
        <begin position="244"/>
        <end position="387"/>
    </location>
</feature>
<dbReference type="STRING" id="688867.SAMN05660236_0156"/>
<protein>
    <recommendedName>
        <fullName evidence="5">Vitellogenin II</fullName>
    </recommendedName>
</protein>
<sequence>MIVRIVDTNSKGAMKTKILLSLGLVVFASAAFAQVENDDMYFNSKDRAKLKEQKAAEQQAYAATVKKTKKMEEVSDANDSYVNPTDSYSARNVNPEFAARSNAEVAQEDNQDYYLNDYQYQTTSNLNNWNNNFNSWYSNPWYNSAYFGPSINNWNSPYYGYNNAAYSPWYDPYWNNSGWSTSFSYYWGSSWNYGWGGNYNYWNRPYCGGSWASAWGPSYYGSGYYGGYPSTVVIVNNGEGSGRNVSYGKRGGAGRSNTMVSSERYNTSRTRSTEAGRSTANTTTSTSGRTPSLSTNNSNSSNNNEYYNRSWRSRSSSSGSGTTQNSSNNTTNWSTPSRSGNSFDNNRSNNTYTPPSRSSSSFDGGGRSSGSSSGGSSSGGSRGRTRN</sequence>
<feature type="compositionally biased region" description="Gly residues" evidence="1">
    <location>
        <begin position="363"/>
        <end position="387"/>
    </location>
</feature>
<name>A0A1T5ILG7_9BACT</name>
<evidence type="ECO:0000256" key="1">
    <source>
        <dbReference type="SAM" id="MobiDB-lite"/>
    </source>
</evidence>
<reference evidence="3 4" key="1">
    <citation type="submission" date="2017-02" db="EMBL/GenBank/DDBJ databases">
        <authorList>
            <person name="Peterson S.W."/>
        </authorList>
    </citation>
    <scope>NUCLEOTIDE SEQUENCE [LARGE SCALE GENOMIC DNA]</scope>
    <source>
        <strain evidence="3 4">DSM 25262</strain>
    </source>
</reference>
<feature type="chain" id="PRO_5013046805" description="Vitellogenin II" evidence="2">
    <location>
        <begin position="34"/>
        <end position="387"/>
    </location>
</feature>
<dbReference type="EMBL" id="FUZU01000001">
    <property type="protein sequence ID" value="SKC39997.1"/>
    <property type="molecule type" value="Genomic_DNA"/>
</dbReference>
<accession>A0A1T5ILG7</accession>
<gene>
    <name evidence="3" type="ORF">SAMN05660236_0156</name>
</gene>
<keyword evidence="2" id="KW-0732">Signal</keyword>
<feature type="compositionally biased region" description="Polar residues" evidence="1">
    <location>
        <begin position="340"/>
        <end position="355"/>
    </location>
</feature>
<feature type="compositionally biased region" description="Polar residues" evidence="1">
    <location>
        <begin position="255"/>
        <end position="276"/>
    </location>
</feature>
<keyword evidence="4" id="KW-1185">Reference proteome</keyword>